<feature type="chain" id="PRO_5045073787" evidence="1">
    <location>
        <begin position="28"/>
        <end position="266"/>
    </location>
</feature>
<keyword evidence="3" id="KW-1185">Reference proteome</keyword>
<proteinExistence type="predicted"/>
<dbReference type="EMBL" id="CP089984">
    <property type="protein sequence ID" value="WXB11773.1"/>
    <property type="molecule type" value="Genomic_DNA"/>
</dbReference>
<keyword evidence="1" id="KW-0732">Signal</keyword>
<dbReference type="Proteomes" id="UP001370348">
    <property type="component" value="Chromosome"/>
</dbReference>
<protein>
    <submittedName>
        <fullName evidence="2">Uncharacterized protein</fullName>
    </submittedName>
</protein>
<evidence type="ECO:0000313" key="2">
    <source>
        <dbReference type="EMBL" id="WXB11773.1"/>
    </source>
</evidence>
<accession>A0ABZ2LPE7</accession>
<reference evidence="2 3" key="1">
    <citation type="submission" date="2021-12" db="EMBL/GenBank/DDBJ databases">
        <title>Discovery of the Pendulisporaceae a myxobacterial family with distinct sporulation behavior and unique specialized metabolism.</title>
        <authorList>
            <person name="Garcia R."/>
            <person name="Popoff A."/>
            <person name="Bader C.D."/>
            <person name="Loehr J."/>
            <person name="Walesch S."/>
            <person name="Walt C."/>
            <person name="Boldt J."/>
            <person name="Bunk B."/>
            <person name="Haeckl F.J.F.P.J."/>
            <person name="Gunesch A.P."/>
            <person name="Birkelbach J."/>
            <person name="Nuebel U."/>
            <person name="Pietschmann T."/>
            <person name="Bach T."/>
            <person name="Mueller R."/>
        </authorList>
    </citation>
    <scope>NUCLEOTIDE SEQUENCE [LARGE SCALE GENOMIC DNA]</scope>
    <source>
        <strain evidence="2 3">MSr11954</strain>
    </source>
</reference>
<gene>
    <name evidence="2" type="ORF">LZC94_28430</name>
</gene>
<dbReference type="RefSeq" id="WP_394821393.1">
    <property type="nucleotide sequence ID" value="NZ_CP089984.1"/>
</dbReference>
<evidence type="ECO:0000256" key="1">
    <source>
        <dbReference type="SAM" id="SignalP"/>
    </source>
</evidence>
<organism evidence="2 3">
    <name type="scientific">Pendulispora albinea</name>
    <dbReference type="NCBI Taxonomy" id="2741071"/>
    <lineage>
        <taxon>Bacteria</taxon>
        <taxon>Pseudomonadati</taxon>
        <taxon>Myxococcota</taxon>
        <taxon>Myxococcia</taxon>
        <taxon>Myxococcales</taxon>
        <taxon>Sorangiineae</taxon>
        <taxon>Pendulisporaceae</taxon>
        <taxon>Pendulispora</taxon>
    </lineage>
</organism>
<evidence type="ECO:0000313" key="3">
    <source>
        <dbReference type="Proteomes" id="UP001370348"/>
    </source>
</evidence>
<sequence>MKTMTRTYMGLALGVMAMTGFSAPAHAQEALPRWEKCPVPAGAAPALANIDAGARARFIREHLRRDAGNARTWSLGWAAASVAMGSGGLTLGLLESDRDKRIGNFIWAGTSLIMPLRLLISPLHVMGDSRALEDDASRPPEGDAAREPDGCSHLARAEAFLERDAAQEAFGTAWYTHAMAIGFSAGLGATLGYALDDWSGNALAAGIGIAISELQIWTQPTGAVRARDRYLAGNLVAPDDARATSRWILAPLAQPRAYGLAVGVSF</sequence>
<name>A0ABZ2LPE7_9BACT</name>
<feature type="signal peptide" evidence="1">
    <location>
        <begin position="1"/>
        <end position="27"/>
    </location>
</feature>